<sequence>MIQLIPNTNIGTLSQHQFSVRPETPNRNVEEWDFIYATVQKSIRFGNSITWLPLEELNPIQLHLKEGLRQELFPFPRNFLEGNFIII</sequence>
<dbReference type="Proteomes" id="UP001054945">
    <property type="component" value="Unassembled WGS sequence"/>
</dbReference>
<accession>A0AAV4PS91</accession>
<proteinExistence type="predicted"/>
<keyword evidence="2" id="KW-1185">Reference proteome</keyword>
<comment type="caution">
    <text evidence="1">The sequence shown here is derived from an EMBL/GenBank/DDBJ whole genome shotgun (WGS) entry which is preliminary data.</text>
</comment>
<gene>
    <name evidence="1" type="ORF">CEXT_143941</name>
</gene>
<protein>
    <submittedName>
        <fullName evidence="1">Uncharacterized protein</fullName>
    </submittedName>
</protein>
<dbReference type="AlphaFoldDB" id="A0AAV4PS91"/>
<organism evidence="1 2">
    <name type="scientific">Caerostris extrusa</name>
    <name type="common">Bark spider</name>
    <name type="synonym">Caerostris bankana</name>
    <dbReference type="NCBI Taxonomy" id="172846"/>
    <lineage>
        <taxon>Eukaryota</taxon>
        <taxon>Metazoa</taxon>
        <taxon>Ecdysozoa</taxon>
        <taxon>Arthropoda</taxon>
        <taxon>Chelicerata</taxon>
        <taxon>Arachnida</taxon>
        <taxon>Araneae</taxon>
        <taxon>Araneomorphae</taxon>
        <taxon>Entelegynae</taxon>
        <taxon>Araneoidea</taxon>
        <taxon>Araneidae</taxon>
        <taxon>Caerostris</taxon>
    </lineage>
</organism>
<evidence type="ECO:0000313" key="2">
    <source>
        <dbReference type="Proteomes" id="UP001054945"/>
    </source>
</evidence>
<evidence type="ECO:0000313" key="1">
    <source>
        <dbReference type="EMBL" id="GIX99898.1"/>
    </source>
</evidence>
<dbReference type="EMBL" id="BPLR01005112">
    <property type="protein sequence ID" value="GIX99898.1"/>
    <property type="molecule type" value="Genomic_DNA"/>
</dbReference>
<reference evidence="1 2" key="1">
    <citation type="submission" date="2021-06" db="EMBL/GenBank/DDBJ databases">
        <title>Caerostris extrusa draft genome.</title>
        <authorList>
            <person name="Kono N."/>
            <person name="Arakawa K."/>
        </authorList>
    </citation>
    <scope>NUCLEOTIDE SEQUENCE [LARGE SCALE GENOMIC DNA]</scope>
</reference>
<name>A0AAV4PS91_CAEEX</name>